<dbReference type="PRINTS" id="PR00947">
    <property type="entry name" value="CUTICLE"/>
</dbReference>
<keyword evidence="4" id="KW-1185">Reference proteome</keyword>
<evidence type="ECO:0000256" key="2">
    <source>
        <dbReference type="PROSITE-ProRule" id="PRU00497"/>
    </source>
</evidence>
<proteinExistence type="predicted"/>
<dbReference type="InterPro" id="IPR050468">
    <property type="entry name" value="Cuticle_Struct_Prot"/>
</dbReference>
<feature type="signal peptide" evidence="3">
    <location>
        <begin position="1"/>
        <end position="16"/>
    </location>
</feature>
<dbReference type="PROSITE" id="PS00233">
    <property type="entry name" value="CHIT_BIND_RR_1"/>
    <property type="match status" value="1"/>
</dbReference>
<reference evidence="5" key="1">
    <citation type="submission" date="2025-08" db="UniProtKB">
        <authorList>
            <consortium name="RefSeq"/>
        </authorList>
    </citation>
    <scope>IDENTIFICATION</scope>
    <source>
        <tissue evidence="5">Whole body</tissue>
    </source>
</reference>
<evidence type="ECO:0000313" key="4">
    <source>
        <dbReference type="Proteomes" id="UP000694846"/>
    </source>
</evidence>
<dbReference type="GO" id="GO:0008010">
    <property type="term" value="F:structural constituent of chitin-based larval cuticle"/>
    <property type="evidence" value="ECO:0007669"/>
    <property type="project" value="TreeGrafter"/>
</dbReference>
<dbReference type="PANTHER" id="PTHR10380">
    <property type="entry name" value="CUTICLE PROTEIN"/>
    <property type="match status" value="1"/>
</dbReference>
<dbReference type="Pfam" id="PF00379">
    <property type="entry name" value="Chitin_bind_4"/>
    <property type="match status" value="1"/>
</dbReference>
<feature type="chain" id="PRO_5034386932" evidence="3">
    <location>
        <begin position="17"/>
        <end position="254"/>
    </location>
</feature>
<sequence length="254" mass="27088">MNTLIVLTAVIAAVAAAPEKEVAPKAFSFNSGLFPSNQAYYPGQPGYQGYYPGYQGYYPGYQGYNSGFRSGYYPGYQAGYQGYYPGYQGFQGYPGYQGYYPGVNRGYYPGAPAVSVFPAAPAAVTPAPIIAPAPAKIAAPVYKAVDNKLPAIVRQSQEVNFDGNFKYGYETENGIVAQAAGYVKNAGSENAAQVIEGSYAYIGDDGAPVEVKYYADETGYHAVGNVVPTTPPEIAKSLELIASQPQKPEDSKKK</sequence>
<keyword evidence="3" id="KW-0732">Signal</keyword>
<dbReference type="Proteomes" id="UP000694846">
    <property type="component" value="Unplaced"/>
</dbReference>
<dbReference type="GeneID" id="112689828"/>
<dbReference type="OrthoDB" id="6618885at2759"/>
<name>A0A8B8G9Q0_9HEMI</name>
<evidence type="ECO:0000256" key="3">
    <source>
        <dbReference type="SAM" id="SignalP"/>
    </source>
</evidence>
<dbReference type="InterPro" id="IPR000618">
    <property type="entry name" value="Insect_cuticle"/>
</dbReference>
<accession>A0A8B8G9Q0</accession>
<gene>
    <name evidence="5" type="primary">LOC112689828</name>
</gene>
<protein>
    <submittedName>
        <fullName evidence="5">Larval cuticle protein LCP-30-like</fullName>
    </submittedName>
</protein>
<dbReference type="PANTHER" id="PTHR10380:SF173">
    <property type="entry name" value="CUTICULAR PROTEIN 47EF, ISOFORM C-RELATED"/>
    <property type="match status" value="1"/>
</dbReference>
<dbReference type="InterPro" id="IPR031311">
    <property type="entry name" value="CHIT_BIND_RR_consensus"/>
</dbReference>
<evidence type="ECO:0000256" key="1">
    <source>
        <dbReference type="ARBA" id="ARBA00022460"/>
    </source>
</evidence>
<keyword evidence="1 2" id="KW-0193">Cuticle</keyword>
<evidence type="ECO:0000313" key="5">
    <source>
        <dbReference type="RefSeq" id="XP_025419480.1"/>
    </source>
</evidence>
<dbReference type="GO" id="GO:0062129">
    <property type="term" value="C:chitin-based extracellular matrix"/>
    <property type="evidence" value="ECO:0007669"/>
    <property type="project" value="TreeGrafter"/>
</dbReference>
<organism evidence="4 5">
    <name type="scientific">Sipha flava</name>
    <name type="common">yellow sugarcane aphid</name>
    <dbReference type="NCBI Taxonomy" id="143950"/>
    <lineage>
        <taxon>Eukaryota</taxon>
        <taxon>Metazoa</taxon>
        <taxon>Ecdysozoa</taxon>
        <taxon>Arthropoda</taxon>
        <taxon>Hexapoda</taxon>
        <taxon>Insecta</taxon>
        <taxon>Pterygota</taxon>
        <taxon>Neoptera</taxon>
        <taxon>Paraneoptera</taxon>
        <taxon>Hemiptera</taxon>
        <taxon>Sternorrhyncha</taxon>
        <taxon>Aphidomorpha</taxon>
        <taxon>Aphidoidea</taxon>
        <taxon>Aphididae</taxon>
        <taxon>Sipha</taxon>
    </lineage>
</organism>
<dbReference type="RefSeq" id="XP_025419480.1">
    <property type="nucleotide sequence ID" value="XM_025563695.1"/>
</dbReference>
<dbReference type="PROSITE" id="PS51155">
    <property type="entry name" value="CHIT_BIND_RR_2"/>
    <property type="match status" value="1"/>
</dbReference>
<dbReference type="AlphaFoldDB" id="A0A8B8G9Q0"/>